<feature type="transmembrane region" description="Helical" evidence="1">
    <location>
        <begin position="51"/>
        <end position="71"/>
    </location>
</feature>
<dbReference type="RefSeq" id="WP_148857878.1">
    <property type="nucleotide sequence ID" value="NZ_PHNJ01000004.1"/>
</dbReference>
<name>A0A8J8Q1V8_9EURY</name>
<gene>
    <name evidence="2" type="ORF">CV102_10230</name>
</gene>
<evidence type="ECO:0008006" key="4">
    <source>
        <dbReference type="Google" id="ProtNLM"/>
    </source>
</evidence>
<dbReference type="EMBL" id="PHNJ01000004">
    <property type="protein sequence ID" value="TYL38876.1"/>
    <property type="molecule type" value="Genomic_DNA"/>
</dbReference>
<evidence type="ECO:0000313" key="3">
    <source>
        <dbReference type="Proteomes" id="UP000766904"/>
    </source>
</evidence>
<evidence type="ECO:0000256" key="1">
    <source>
        <dbReference type="SAM" id="Phobius"/>
    </source>
</evidence>
<reference evidence="2" key="1">
    <citation type="submission" date="2017-11" db="EMBL/GenBank/DDBJ databases">
        <authorList>
            <person name="Kajale S.C."/>
            <person name="Sharma A."/>
        </authorList>
    </citation>
    <scope>NUCLEOTIDE SEQUENCE</scope>
    <source>
        <strain evidence="2">LS1_42</strain>
    </source>
</reference>
<evidence type="ECO:0000313" key="2">
    <source>
        <dbReference type="EMBL" id="TYL38876.1"/>
    </source>
</evidence>
<organism evidence="2 3">
    <name type="scientific">Natronococcus pandeyae</name>
    <dbReference type="NCBI Taxonomy" id="2055836"/>
    <lineage>
        <taxon>Archaea</taxon>
        <taxon>Methanobacteriati</taxon>
        <taxon>Methanobacteriota</taxon>
        <taxon>Stenosarchaea group</taxon>
        <taxon>Halobacteria</taxon>
        <taxon>Halobacteriales</taxon>
        <taxon>Natrialbaceae</taxon>
        <taxon>Natronococcus</taxon>
    </lineage>
</organism>
<keyword evidence="1" id="KW-0472">Membrane</keyword>
<sequence>MTKTCPYCSTSVAEDEYVTHLERAHSDELHGLDRRLVDERKRASAPRNFKPYVLGIAVLVLFAVAYLAIFVTPAPVANAAVQQPATDAQTHIHGDIVVQYDDTVVDFDDVQYIEQDGCFHFHAHDNAEMWHVHCENVTLEYAMMTLGMDVSEDTLVVDGERFTTDDDGTTVSVTVDGEPVDPEQYVLQDGDDVRIVVETDE</sequence>
<keyword evidence="3" id="KW-1185">Reference proteome</keyword>
<keyword evidence="1" id="KW-0812">Transmembrane</keyword>
<dbReference type="OrthoDB" id="2572at2157"/>
<comment type="caution">
    <text evidence="2">The sequence shown here is derived from an EMBL/GenBank/DDBJ whole genome shotgun (WGS) entry which is preliminary data.</text>
</comment>
<keyword evidence="1" id="KW-1133">Transmembrane helix</keyword>
<dbReference type="Proteomes" id="UP000766904">
    <property type="component" value="Unassembled WGS sequence"/>
</dbReference>
<proteinExistence type="predicted"/>
<accession>A0A8J8Q1V8</accession>
<protein>
    <recommendedName>
        <fullName evidence="4">C2H2-type domain-containing protein</fullName>
    </recommendedName>
</protein>
<dbReference type="AlphaFoldDB" id="A0A8J8Q1V8"/>